<accession>A0A9P5DQZ5</accession>
<dbReference type="GO" id="GO:0016491">
    <property type="term" value="F:oxidoreductase activity"/>
    <property type="evidence" value="ECO:0007669"/>
    <property type="project" value="UniProtKB-KW"/>
</dbReference>
<dbReference type="OrthoDB" id="5371740at2759"/>
<keyword evidence="3" id="KW-0560">Oxidoreductase</keyword>
<dbReference type="AlphaFoldDB" id="A0A9P5DQZ5"/>
<dbReference type="Gene3D" id="3.40.50.720">
    <property type="entry name" value="NAD(P)-binding Rossmann-like Domain"/>
    <property type="match status" value="1"/>
</dbReference>
<dbReference type="InterPro" id="IPR036291">
    <property type="entry name" value="NAD(P)-bd_dom_sf"/>
</dbReference>
<dbReference type="EMBL" id="PVQB02001120">
    <property type="protein sequence ID" value="KAF4332260.1"/>
    <property type="molecule type" value="Genomic_DNA"/>
</dbReference>
<dbReference type="Proteomes" id="UP000730481">
    <property type="component" value="Unassembled WGS sequence"/>
</dbReference>
<evidence type="ECO:0000256" key="2">
    <source>
        <dbReference type="ARBA" id="ARBA00022857"/>
    </source>
</evidence>
<keyword evidence="5" id="KW-1185">Reference proteome</keyword>
<evidence type="ECO:0000313" key="4">
    <source>
        <dbReference type="EMBL" id="KAF4332260.1"/>
    </source>
</evidence>
<dbReference type="SUPFAM" id="SSF51735">
    <property type="entry name" value="NAD(P)-binding Rossmann-fold domains"/>
    <property type="match status" value="1"/>
</dbReference>
<keyword evidence="2" id="KW-0521">NADP</keyword>
<dbReference type="Pfam" id="PF13561">
    <property type="entry name" value="adh_short_C2"/>
    <property type="match status" value="1"/>
</dbReference>
<dbReference type="PANTHER" id="PTHR43180">
    <property type="entry name" value="3-OXOACYL-(ACYL-CARRIER-PROTEIN) REDUCTASE (AFU_ORTHOLOGUE AFUA_6G11210)"/>
    <property type="match status" value="1"/>
</dbReference>
<dbReference type="PRINTS" id="PR00081">
    <property type="entry name" value="GDHRDH"/>
</dbReference>
<sequence length="263" mass="29151">MSFEAYSPGIVDCKSDVDLTNVKGKTVILLQGAKGMGEDGVRAFVAAGNAKFVKCDVTSWEDQLAMFKSAIANSPNNAIDIVVANAGINGPDEAFNIEDSDEPSELVQKILHIDLIGVIYTLKLARHYVMKHPLNAHHDRCFIWVCRALMRYVRRRTIIDGIRMNLTGPWYVGTTILSPAVQKYCKEKDIVFAKSSDAAAAWLKTASDPKINGRSFAIVPRDIVPLGYFDIGKDDYEEGDVFSDLQDILLRTSHRLQVKASDK</sequence>
<gene>
    <name evidence="4" type="ORF">FBEOM_13935</name>
</gene>
<reference evidence="4" key="2">
    <citation type="submission" date="2020-02" db="EMBL/GenBank/DDBJ databases">
        <title>Identification and distribution of gene clusters putatively required for synthesis of sphingolipid metabolism inhibitors in phylogenetically diverse species of the filamentous fungus Fusarium.</title>
        <authorList>
            <person name="Kim H.-S."/>
            <person name="Busman M."/>
            <person name="Brown D.W."/>
            <person name="Divon H."/>
            <person name="Uhlig S."/>
            <person name="Proctor R.H."/>
        </authorList>
    </citation>
    <scope>NUCLEOTIDE SEQUENCE</scope>
    <source>
        <strain evidence="4">NRRL 25174</strain>
    </source>
</reference>
<evidence type="ECO:0000256" key="1">
    <source>
        <dbReference type="ARBA" id="ARBA00006484"/>
    </source>
</evidence>
<comment type="caution">
    <text evidence="4">The sequence shown here is derived from an EMBL/GenBank/DDBJ whole genome shotgun (WGS) entry which is preliminary data.</text>
</comment>
<protein>
    <submittedName>
        <fullName evidence="4">Short-chain alcohol dehydrogenase</fullName>
    </submittedName>
</protein>
<evidence type="ECO:0000256" key="3">
    <source>
        <dbReference type="ARBA" id="ARBA00023002"/>
    </source>
</evidence>
<comment type="similarity">
    <text evidence="1">Belongs to the short-chain dehydrogenases/reductases (SDR) family.</text>
</comment>
<reference evidence="4" key="1">
    <citation type="journal article" date="2017" name="Mycologia">
        <title>Fusarium algeriense, sp. nov., a novel toxigenic crown rot pathogen of durum wheat from Algeria is nested in the Fusarium burgessii species complex.</title>
        <authorList>
            <person name="Laraba I."/>
            <person name="Keddad A."/>
            <person name="Boureghda H."/>
            <person name="Abdallah N."/>
            <person name="Vaughan M.M."/>
            <person name="Proctor R.H."/>
            <person name="Busman M."/>
            <person name="O'Donnell K."/>
        </authorList>
    </citation>
    <scope>NUCLEOTIDE SEQUENCE</scope>
    <source>
        <strain evidence="4">NRRL 25174</strain>
    </source>
</reference>
<organism evidence="4 5">
    <name type="scientific">Fusarium beomiforme</name>
    <dbReference type="NCBI Taxonomy" id="44412"/>
    <lineage>
        <taxon>Eukaryota</taxon>
        <taxon>Fungi</taxon>
        <taxon>Dikarya</taxon>
        <taxon>Ascomycota</taxon>
        <taxon>Pezizomycotina</taxon>
        <taxon>Sordariomycetes</taxon>
        <taxon>Hypocreomycetidae</taxon>
        <taxon>Hypocreales</taxon>
        <taxon>Nectriaceae</taxon>
        <taxon>Fusarium</taxon>
        <taxon>Fusarium burgessii species complex</taxon>
    </lineage>
</organism>
<evidence type="ECO:0000313" key="5">
    <source>
        <dbReference type="Proteomes" id="UP000730481"/>
    </source>
</evidence>
<dbReference type="InterPro" id="IPR002347">
    <property type="entry name" value="SDR_fam"/>
</dbReference>
<proteinExistence type="inferred from homology"/>
<dbReference type="PANTHER" id="PTHR43180:SF33">
    <property type="entry name" value="15-HYDROXYPROSTAGLANDIN DEHYDROGENASE [NAD(+)]-LIKE"/>
    <property type="match status" value="1"/>
</dbReference>
<name>A0A9P5DQZ5_9HYPO</name>